<evidence type="ECO:0000313" key="1">
    <source>
        <dbReference type="EMBL" id="KAF6021450.1"/>
    </source>
</evidence>
<protein>
    <submittedName>
        <fullName evidence="1">Uncharacterized protein</fullName>
    </submittedName>
</protein>
<gene>
    <name evidence="1" type="ORF">EB796_020237</name>
</gene>
<reference evidence="1" key="1">
    <citation type="submission" date="2020-06" db="EMBL/GenBank/DDBJ databases">
        <title>Draft genome of Bugula neritina, a colonial animal packing powerful symbionts and potential medicines.</title>
        <authorList>
            <person name="Rayko M."/>
        </authorList>
    </citation>
    <scope>NUCLEOTIDE SEQUENCE [LARGE SCALE GENOMIC DNA]</scope>
    <source>
        <strain evidence="1">Kwan_BN1</strain>
    </source>
</reference>
<evidence type="ECO:0000313" key="2">
    <source>
        <dbReference type="Proteomes" id="UP000593567"/>
    </source>
</evidence>
<proteinExistence type="predicted"/>
<dbReference type="EMBL" id="VXIV02003034">
    <property type="protein sequence ID" value="KAF6021450.1"/>
    <property type="molecule type" value="Genomic_DNA"/>
</dbReference>
<organism evidence="1 2">
    <name type="scientific">Bugula neritina</name>
    <name type="common">Brown bryozoan</name>
    <name type="synonym">Sertularia neritina</name>
    <dbReference type="NCBI Taxonomy" id="10212"/>
    <lineage>
        <taxon>Eukaryota</taxon>
        <taxon>Metazoa</taxon>
        <taxon>Spiralia</taxon>
        <taxon>Lophotrochozoa</taxon>
        <taxon>Bryozoa</taxon>
        <taxon>Gymnolaemata</taxon>
        <taxon>Cheilostomatida</taxon>
        <taxon>Flustrina</taxon>
        <taxon>Buguloidea</taxon>
        <taxon>Bugulidae</taxon>
        <taxon>Bugula</taxon>
    </lineage>
</organism>
<sequence>MQLMSMDVIPAKYKVWFRHSGEPAISQPWHDNETRLYTKEELINRIEGHTITHMIIDGDVPTHLNLLTPHLSHLAVKRIKCAETLVK</sequence>
<comment type="caution">
    <text evidence="1">The sequence shown here is derived from an EMBL/GenBank/DDBJ whole genome shotgun (WGS) entry which is preliminary data.</text>
</comment>
<name>A0A7J7J5G5_BUGNE</name>
<accession>A0A7J7J5G5</accession>
<dbReference type="Proteomes" id="UP000593567">
    <property type="component" value="Unassembled WGS sequence"/>
</dbReference>
<keyword evidence="2" id="KW-1185">Reference proteome</keyword>
<dbReference type="AlphaFoldDB" id="A0A7J7J5G5"/>